<evidence type="ECO:0000259" key="2">
    <source>
        <dbReference type="Pfam" id="PF13649"/>
    </source>
</evidence>
<dbReference type="GO" id="GO:0016137">
    <property type="term" value="P:glycoside metabolic process"/>
    <property type="evidence" value="ECO:0007669"/>
    <property type="project" value="UniProtKB-ARBA"/>
</dbReference>
<dbReference type="PANTHER" id="PTHR12993:SF29">
    <property type="entry name" value="BLR3841 PROTEIN"/>
    <property type="match status" value="1"/>
</dbReference>
<feature type="domain" description="Methyltransferase" evidence="2">
    <location>
        <begin position="307"/>
        <end position="402"/>
    </location>
</feature>
<dbReference type="GO" id="GO:0016811">
    <property type="term" value="F:hydrolase activity, acting on carbon-nitrogen (but not peptide) bonds, in linear amides"/>
    <property type="evidence" value="ECO:0007669"/>
    <property type="project" value="TreeGrafter"/>
</dbReference>
<evidence type="ECO:0000313" key="3">
    <source>
        <dbReference type="EMBL" id="PMQ21098.1"/>
    </source>
</evidence>
<dbReference type="InterPro" id="IPR024078">
    <property type="entry name" value="LmbE-like_dom_sf"/>
</dbReference>
<dbReference type="PANTHER" id="PTHR12993">
    <property type="entry name" value="N-ACETYLGLUCOSAMINYL-PHOSPHATIDYLINOSITOL DE-N-ACETYLASE-RELATED"/>
    <property type="match status" value="1"/>
</dbReference>
<keyword evidence="3" id="KW-0489">Methyltransferase</keyword>
<comment type="caution">
    <text evidence="3">The sequence shown here is derived from an EMBL/GenBank/DDBJ whole genome shotgun (WGS) entry which is preliminary data.</text>
</comment>
<proteinExistence type="predicted"/>
<dbReference type="RefSeq" id="WP_102597745.1">
    <property type="nucleotide sequence ID" value="NZ_PNQX01000001.1"/>
</dbReference>
<dbReference type="Proteomes" id="UP000235739">
    <property type="component" value="Unassembled WGS sequence"/>
</dbReference>
<dbReference type="CDD" id="cd02440">
    <property type="entry name" value="AdoMet_MTases"/>
    <property type="match status" value="1"/>
</dbReference>
<reference evidence="3 4" key="1">
    <citation type="journal article" date="2017" name="Elife">
        <title>Extensive horizontal gene transfer in cheese-associated bacteria.</title>
        <authorList>
            <person name="Bonham K.S."/>
            <person name="Wolfe B.E."/>
            <person name="Dutton R.J."/>
        </authorList>
    </citation>
    <scope>NUCLEOTIDE SEQUENCE [LARGE SCALE GENOMIC DNA]</scope>
    <source>
        <strain evidence="3 4">JB182</strain>
    </source>
</reference>
<dbReference type="EMBL" id="PNQX01000001">
    <property type="protein sequence ID" value="PMQ21098.1"/>
    <property type="molecule type" value="Genomic_DNA"/>
</dbReference>
<organism evidence="3 4">
    <name type="scientific">Glutamicibacter arilaitensis</name>
    <dbReference type="NCBI Taxonomy" id="256701"/>
    <lineage>
        <taxon>Bacteria</taxon>
        <taxon>Bacillati</taxon>
        <taxon>Actinomycetota</taxon>
        <taxon>Actinomycetes</taxon>
        <taxon>Micrococcales</taxon>
        <taxon>Micrococcaceae</taxon>
        <taxon>Glutamicibacter</taxon>
    </lineage>
</organism>
<dbReference type="Pfam" id="PF13649">
    <property type="entry name" value="Methyltransf_25"/>
    <property type="match status" value="1"/>
</dbReference>
<dbReference type="GO" id="GO:0008168">
    <property type="term" value="F:methyltransferase activity"/>
    <property type="evidence" value="ECO:0007669"/>
    <property type="project" value="UniProtKB-KW"/>
</dbReference>
<dbReference type="Gene3D" id="3.40.50.10320">
    <property type="entry name" value="LmbE-like"/>
    <property type="match status" value="1"/>
</dbReference>
<evidence type="ECO:0000313" key="4">
    <source>
        <dbReference type="Proteomes" id="UP000235739"/>
    </source>
</evidence>
<dbReference type="InterPro" id="IPR041698">
    <property type="entry name" value="Methyltransf_25"/>
</dbReference>
<dbReference type="InterPro" id="IPR003737">
    <property type="entry name" value="GlcNAc_PI_deacetylase-related"/>
</dbReference>
<keyword evidence="3" id="KW-0808">Transferase</keyword>
<protein>
    <submittedName>
        <fullName evidence="3">SAM-dependent methyltransferase</fullName>
    </submittedName>
</protein>
<dbReference type="SUPFAM" id="SSF53335">
    <property type="entry name" value="S-adenosyl-L-methionine-dependent methyltransferases"/>
    <property type="match status" value="1"/>
</dbReference>
<accession>A0A2N7S4M0</accession>
<dbReference type="AlphaFoldDB" id="A0A2N7S4M0"/>
<dbReference type="Gene3D" id="3.40.50.150">
    <property type="entry name" value="Vaccinia Virus protein VP39"/>
    <property type="match status" value="1"/>
</dbReference>
<sequence length="456" mass="49497">MVSFTHREPGTCAACWQQAGLEQISALEPEKLFNETTSVIVLAAHPDDESLGAGGLISMALERGIKVHVIACSFGEASHPDSKTHTAAQLASLRKAELAQAMDRLQPQGTHAGRLHLHCLGLGDGQLETQQEQIRAALEQHAGKGCLIASTYRGDGHPDHEILGRIAAACAAAHGACHLEFPIWYWHWAQPGRQVGWKHWHRLALDAASAKAKGRALETHRSQTLPLSDLPGDEVLLGAGFMQHFSQGAEIFRATWPGHKDAASAPATFDELYSQREDPWEYRSSRYEQRKQQILLASLPRERYGAVLELGCSIGVQSAELARRCATLLAVDASATALAQARDAVASMDHVTLLQATVPEQFPQLEPGSMELVVLSEIGYFLAADELDQVLADSANALAAGGELVLCHWLHPIEGWPLDGEAVHRMASGLGFERIVEHREADFVLEILRKPAGARG</sequence>
<gene>
    <name evidence="3" type="ORF">CIK84_05855</name>
</gene>
<dbReference type="GO" id="GO:0032259">
    <property type="term" value="P:methylation"/>
    <property type="evidence" value="ECO:0007669"/>
    <property type="project" value="UniProtKB-KW"/>
</dbReference>
<dbReference type="SUPFAM" id="SSF102588">
    <property type="entry name" value="LmbE-like"/>
    <property type="match status" value="1"/>
</dbReference>
<keyword evidence="1" id="KW-0862">Zinc</keyword>
<evidence type="ECO:0000256" key="1">
    <source>
        <dbReference type="ARBA" id="ARBA00022833"/>
    </source>
</evidence>
<dbReference type="Pfam" id="PF02585">
    <property type="entry name" value="PIG-L"/>
    <property type="match status" value="1"/>
</dbReference>
<dbReference type="InterPro" id="IPR029063">
    <property type="entry name" value="SAM-dependent_MTases_sf"/>
</dbReference>
<name>A0A2N7S4M0_9MICC</name>